<feature type="region of interest" description="Disordered" evidence="2">
    <location>
        <begin position="1"/>
        <end position="43"/>
    </location>
</feature>
<organism evidence="3 4">
    <name type="scientific">Oopsacas minuta</name>
    <dbReference type="NCBI Taxonomy" id="111878"/>
    <lineage>
        <taxon>Eukaryota</taxon>
        <taxon>Metazoa</taxon>
        <taxon>Porifera</taxon>
        <taxon>Hexactinellida</taxon>
        <taxon>Hexasterophora</taxon>
        <taxon>Lyssacinosida</taxon>
        <taxon>Leucopsacidae</taxon>
        <taxon>Oopsacas</taxon>
    </lineage>
</organism>
<evidence type="ECO:0000256" key="1">
    <source>
        <dbReference type="SAM" id="Coils"/>
    </source>
</evidence>
<sequence length="226" mass="25044">MRIYFPCLGRVPPAQFPTPEPPDPPDPQSQQQQPSVSLSFSHSLPTYPPVAANLYESLPPTQELSSRVLCEVTPSLSPPQHAEFDDLAAQVSELSLSHGEVTVGIKRDVEEIKLDMAVMRSAIEALGKNERDKEELQATIARLESAVTQLRDENEQLLEQQSRDVTAQVASSTQSLPSFVSPIRSSTPKMGVNRDGLDESLPACPRWSRARNLRSTSQCKPPDRFW</sequence>
<comment type="caution">
    <text evidence="3">The sequence shown here is derived from an EMBL/GenBank/DDBJ whole genome shotgun (WGS) entry which is preliminary data.</text>
</comment>
<evidence type="ECO:0000313" key="4">
    <source>
        <dbReference type="Proteomes" id="UP001165289"/>
    </source>
</evidence>
<protein>
    <submittedName>
        <fullName evidence="3">Uncharacterized protein</fullName>
    </submittedName>
</protein>
<dbReference type="EMBL" id="JAKMXF010000079">
    <property type="protein sequence ID" value="KAI6658716.1"/>
    <property type="molecule type" value="Genomic_DNA"/>
</dbReference>
<evidence type="ECO:0000256" key="2">
    <source>
        <dbReference type="SAM" id="MobiDB-lite"/>
    </source>
</evidence>
<feature type="coiled-coil region" evidence="1">
    <location>
        <begin position="126"/>
        <end position="163"/>
    </location>
</feature>
<feature type="region of interest" description="Disordered" evidence="2">
    <location>
        <begin position="176"/>
        <end position="203"/>
    </location>
</feature>
<keyword evidence="1" id="KW-0175">Coiled coil</keyword>
<feature type="compositionally biased region" description="Pro residues" evidence="2">
    <location>
        <begin position="14"/>
        <end position="27"/>
    </location>
</feature>
<name>A0AAV7KBB0_9METZ</name>
<proteinExistence type="predicted"/>
<reference evidence="3 4" key="1">
    <citation type="journal article" date="2023" name="BMC Biol.">
        <title>The compact genome of the sponge Oopsacas minuta (Hexactinellida) is lacking key metazoan core genes.</title>
        <authorList>
            <person name="Santini S."/>
            <person name="Schenkelaars Q."/>
            <person name="Jourda C."/>
            <person name="Duchesne M."/>
            <person name="Belahbib H."/>
            <person name="Rocher C."/>
            <person name="Selva M."/>
            <person name="Riesgo A."/>
            <person name="Vervoort M."/>
            <person name="Leys S.P."/>
            <person name="Kodjabachian L."/>
            <person name="Le Bivic A."/>
            <person name="Borchiellini C."/>
            <person name="Claverie J.M."/>
            <person name="Renard E."/>
        </authorList>
    </citation>
    <scope>NUCLEOTIDE SEQUENCE [LARGE SCALE GENOMIC DNA]</scope>
    <source>
        <strain evidence="3">SPO-2</strain>
    </source>
</reference>
<dbReference type="AlphaFoldDB" id="A0AAV7KBB0"/>
<accession>A0AAV7KBB0</accession>
<dbReference type="Proteomes" id="UP001165289">
    <property type="component" value="Unassembled WGS sequence"/>
</dbReference>
<evidence type="ECO:0000313" key="3">
    <source>
        <dbReference type="EMBL" id="KAI6658716.1"/>
    </source>
</evidence>
<keyword evidence="4" id="KW-1185">Reference proteome</keyword>
<feature type="compositionally biased region" description="Polar residues" evidence="2">
    <location>
        <begin position="176"/>
        <end position="188"/>
    </location>
</feature>
<gene>
    <name evidence="3" type="ORF">LOD99_10948</name>
</gene>